<evidence type="ECO:0000256" key="5">
    <source>
        <dbReference type="SAM" id="Phobius"/>
    </source>
</evidence>
<evidence type="ECO:0000313" key="8">
    <source>
        <dbReference type="Proteomes" id="UP001145021"/>
    </source>
</evidence>
<feature type="transmembrane region" description="Helical" evidence="5">
    <location>
        <begin position="122"/>
        <end position="143"/>
    </location>
</feature>
<dbReference type="EMBL" id="JANBOH010000089">
    <property type="protein sequence ID" value="KAJ1645775.1"/>
    <property type="molecule type" value="Genomic_DNA"/>
</dbReference>
<comment type="subcellular location">
    <subcellularLocation>
        <location evidence="1">Membrane</location>
        <topology evidence="1">Multi-pass membrane protein</topology>
    </subcellularLocation>
</comment>
<evidence type="ECO:0000256" key="2">
    <source>
        <dbReference type="ARBA" id="ARBA00022692"/>
    </source>
</evidence>
<keyword evidence="2 5" id="KW-0812">Transmembrane</keyword>
<dbReference type="Pfam" id="PF01284">
    <property type="entry name" value="MARVEL"/>
    <property type="match status" value="1"/>
</dbReference>
<protein>
    <recommendedName>
        <fullName evidence="6">MARVEL domain-containing protein</fullName>
    </recommendedName>
</protein>
<dbReference type="Proteomes" id="UP001145021">
    <property type="component" value="Unassembled WGS sequence"/>
</dbReference>
<keyword evidence="8" id="KW-1185">Reference proteome</keyword>
<keyword evidence="3 5" id="KW-1133">Transmembrane helix</keyword>
<gene>
    <name evidence="7" type="ORF">LPJ64_002668</name>
</gene>
<sequence>MGWHRLSVARKATICVSAVLSLGLLICTATAISEIRNFKHKPSVQHSVGWTLFVSLISLLVLPLLLTRSLRIQRLLNRTGVELSILGLLTLFYFISGITLATKSSVGSCITNTLCHRVRACTGFAWLLFMVLLGAMVSLCMIARVQSRLGLLIFSAYSFDIDGQEDAGRRQDGLYAQHSTVGDKQVFGSSGGNGTYAFGSSA</sequence>
<evidence type="ECO:0000259" key="6">
    <source>
        <dbReference type="Pfam" id="PF01284"/>
    </source>
</evidence>
<feature type="transmembrane region" description="Helical" evidence="5">
    <location>
        <begin position="47"/>
        <end position="67"/>
    </location>
</feature>
<dbReference type="InterPro" id="IPR008253">
    <property type="entry name" value="Marvel"/>
</dbReference>
<dbReference type="GO" id="GO:0016020">
    <property type="term" value="C:membrane"/>
    <property type="evidence" value="ECO:0007669"/>
    <property type="project" value="UniProtKB-SubCell"/>
</dbReference>
<comment type="caution">
    <text evidence="7">The sequence shown here is derived from an EMBL/GenBank/DDBJ whole genome shotgun (WGS) entry which is preliminary data.</text>
</comment>
<feature type="transmembrane region" description="Helical" evidence="5">
    <location>
        <begin position="79"/>
        <end position="102"/>
    </location>
</feature>
<proteinExistence type="predicted"/>
<evidence type="ECO:0000256" key="3">
    <source>
        <dbReference type="ARBA" id="ARBA00022989"/>
    </source>
</evidence>
<evidence type="ECO:0000256" key="4">
    <source>
        <dbReference type="ARBA" id="ARBA00023136"/>
    </source>
</evidence>
<accession>A0A9W7XMA1</accession>
<name>A0A9W7XMA1_9FUNG</name>
<dbReference type="AlphaFoldDB" id="A0A9W7XMA1"/>
<organism evidence="7 8">
    <name type="scientific">Coemansia asiatica</name>
    <dbReference type="NCBI Taxonomy" id="1052880"/>
    <lineage>
        <taxon>Eukaryota</taxon>
        <taxon>Fungi</taxon>
        <taxon>Fungi incertae sedis</taxon>
        <taxon>Zoopagomycota</taxon>
        <taxon>Kickxellomycotina</taxon>
        <taxon>Kickxellomycetes</taxon>
        <taxon>Kickxellales</taxon>
        <taxon>Kickxellaceae</taxon>
        <taxon>Coemansia</taxon>
    </lineage>
</organism>
<feature type="domain" description="MARVEL" evidence="6">
    <location>
        <begin position="15"/>
        <end position="136"/>
    </location>
</feature>
<evidence type="ECO:0000313" key="7">
    <source>
        <dbReference type="EMBL" id="KAJ1645775.1"/>
    </source>
</evidence>
<evidence type="ECO:0000256" key="1">
    <source>
        <dbReference type="ARBA" id="ARBA00004141"/>
    </source>
</evidence>
<reference evidence="7" key="1">
    <citation type="submission" date="2022-07" db="EMBL/GenBank/DDBJ databases">
        <title>Phylogenomic reconstructions and comparative analyses of Kickxellomycotina fungi.</title>
        <authorList>
            <person name="Reynolds N.K."/>
            <person name="Stajich J.E."/>
            <person name="Barry K."/>
            <person name="Grigoriev I.V."/>
            <person name="Crous P."/>
            <person name="Smith M.E."/>
        </authorList>
    </citation>
    <scope>NUCLEOTIDE SEQUENCE</scope>
    <source>
        <strain evidence="7">NBRC 105413</strain>
    </source>
</reference>
<keyword evidence="4 5" id="KW-0472">Membrane</keyword>